<gene>
    <name evidence="2" type="ORF">RUMCAL_03269</name>
</gene>
<keyword evidence="1" id="KW-0472">Membrane</keyword>
<feature type="transmembrane region" description="Helical" evidence="1">
    <location>
        <begin position="6"/>
        <end position="28"/>
    </location>
</feature>
<dbReference type="Proteomes" id="UP000016662">
    <property type="component" value="Unassembled WGS sequence"/>
</dbReference>
<dbReference type="eggNOG" id="ENOG5030UHT">
    <property type="taxonomic scope" value="Bacteria"/>
</dbReference>
<dbReference type="HOGENOM" id="CLU_2208152_0_0_9"/>
<feature type="transmembrane region" description="Helical" evidence="1">
    <location>
        <begin position="58"/>
        <end position="80"/>
    </location>
</feature>
<sequence length="107" mass="11754">MDASTFPISFTYHLIFCLIAGAFFVVQFIRLRRPYQLLLAVGIVASLLIYVGGEHNKVWFHTVGIFELVLLLGAIVLSIIARKKEKQAAAAQAADTAVDSKTEETDA</sequence>
<evidence type="ECO:0000256" key="1">
    <source>
        <dbReference type="SAM" id="Phobius"/>
    </source>
</evidence>
<evidence type="ECO:0000313" key="3">
    <source>
        <dbReference type="Proteomes" id="UP000016662"/>
    </source>
</evidence>
<dbReference type="RefSeq" id="WP_021681579.1">
    <property type="nucleotide sequence ID" value="NZ_KI260356.1"/>
</dbReference>
<name>U2K5U9_9FIRM</name>
<organism evidence="2 3">
    <name type="scientific">Ruminococcus callidus ATCC 27760</name>
    <dbReference type="NCBI Taxonomy" id="411473"/>
    <lineage>
        <taxon>Bacteria</taxon>
        <taxon>Bacillati</taxon>
        <taxon>Bacillota</taxon>
        <taxon>Clostridia</taxon>
        <taxon>Eubacteriales</taxon>
        <taxon>Oscillospiraceae</taxon>
        <taxon>Ruminococcus</taxon>
    </lineage>
</organism>
<comment type="caution">
    <text evidence="2">The sequence shown here is derived from an EMBL/GenBank/DDBJ whole genome shotgun (WGS) entry which is preliminary data.</text>
</comment>
<dbReference type="EMBL" id="AWVF01000437">
    <property type="protein sequence ID" value="ERJ87632.1"/>
    <property type="molecule type" value="Genomic_DNA"/>
</dbReference>
<dbReference type="PATRIC" id="fig|411473.3.peg.2740"/>
<accession>U2K5U9</accession>
<dbReference type="AlphaFoldDB" id="U2K5U9"/>
<proteinExistence type="predicted"/>
<keyword evidence="3" id="KW-1185">Reference proteome</keyword>
<keyword evidence="1" id="KW-1133">Transmembrane helix</keyword>
<feature type="transmembrane region" description="Helical" evidence="1">
    <location>
        <begin position="35"/>
        <end position="52"/>
    </location>
</feature>
<dbReference type="STRING" id="411473.RUMCAL_03269"/>
<evidence type="ECO:0000313" key="2">
    <source>
        <dbReference type="EMBL" id="ERJ87632.1"/>
    </source>
</evidence>
<keyword evidence="1" id="KW-0812">Transmembrane</keyword>
<protein>
    <submittedName>
        <fullName evidence="2">Uncharacterized protein</fullName>
    </submittedName>
</protein>
<dbReference type="OrthoDB" id="1822560at2"/>
<reference evidence="2 3" key="1">
    <citation type="submission" date="2013-07" db="EMBL/GenBank/DDBJ databases">
        <authorList>
            <person name="Weinstock G."/>
            <person name="Sodergren E."/>
            <person name="Wylie T."/>
            <person name="Fulton L."/>
            <person name="Fulton R."/>
            <person name="Fronick C."/>
            <person name="O'Laughlin M."/>
            <person name="Godfrey J."/>
            <person name="Miner T."/>
            <person name="Herter B."/>
            <person name="Appelbaum E."/>
            <person name="Cordes M."/>
            <person name="Lek S."/>
            <person name="Wollam A."/>
            <person name="Pepin K.H."/>
            <person name="Palsikar V.B."/>
            <person name="Mitreva M."/>
            <person name="Wilson R.K."/>
        </authorList>
    </citation>
    <scope>NUCLEOTIDE SEQUENCE [LARGE SCALE GENOMIC DNA]</scope>
    <source>
        <strain evidence="2 3">ATCC 27760</strain>
    </source>
</reference>